<proteinExistence type="predicted"/>
<name>A0CW33_PARTE</name>
<evidence type="ECO:0000313" key="2">
    <source>
        <dbReference type="EMBL" id="CAK75000.1"/>
    </source>
</evidence>
<dbReference type="EMBL" id="CT868207">
    <property type="protein sequence ID" value="CAK75000.1"/>
    <property type="molecule type" value="Genomic_DNA"/>
</dbReference>
<reference evidence="2 3" key="1">
    <citation type="journal article" date="2006" name="Nature">
        <title>Global trends of whole-genome duplications revealed by the ciliate Paramecium tetraurelia.</title>
        <authorList>
            <consortium name="Genoscope"/>
            <person name="Aury J.-M."/>
            <person name="Jaillon O."/>
            <person name="Duret L."/>
            <person name="Noel B."/>
            <person name="Jubin C."/>
            <person name="Porcel B.M."/>
            <person name="Segurens B."/>
            <person name="Daubin V."/>
            <person name="Anthouard V."/>
            <person name="Aiach N."/>
            <person name="Arnaiz O."/>
            <person name="Billaut A."/>
            <person name="Beisson J."/>
            <person name="Blanc I."/>
            <person name="Bouhouche K."/>
            <person name="Camara F."/>
            <person name="Duharcourt S."/>
            <person name="Guigo R."/>
            <person name="Gogendeau D."/>
            <person name="Katinka M."/>
            <person name="Keller A.-M."/>
            <person name="Kissmehl R."/>
            <person name="Klotz C."/>
            <person name="Koll F."/>
            <person name="Le Moue A."/>
            <person name="Lepere C."/>
            <person name="Malinsky S."/>
            <person name="Nowacki M."/>
            <person name="Nowak J.K."/>
            <person name="Plattner H."/>
            <person name="Poulain J."/>
            <person name="Ruiz F."/>
            <person name="Serrano V."/>
            <person name="Zagulski M."/>
            <person name="Dessen P."/>
            <person name="Betermier M."/>
            <person name="Weissenbach J."/>
            <person name="Scarpelli C."/>
            <person name="Schachter V."/>
            <person name="Sperling L."/>
            <person name="Meyer E."/>
            <person name="Cohen J."/>
            <person name="Wincker P."/>
        </authorList>
    </citation>
    <scope>NUCLEOTIDE SEQUENCE [LARGE SCALE GENOMIC DNA]</scope>
    <source>
        <strain evidence="2 3">Stock d4-2</strain>
    </source>
</reference>
<feature type="region of interest" description="Disordered" evidence="1">
    <location>
        <begin position="1"/>
        <end position="41"/>
    </location>
</feature>
<dbReference type="RefSeq" id="XP_001442397.1">
    <property type="nucleotide sequence ID" value="XM_001442360.1"/>
</dbReference>
<dbReference type="GeneID" id="5028182"/>
<organism evidence="2 3">
    <name type="scientific">Paramecium tetraurelia</name>
    <dbReference type="NCBI Taxonomy" id="5888"/>
    <lineage>
        <taxon>Eukaryota</taxon>
        <taxon>Sar</taxon>
        <taxon>Alveolata</taxon>
        <taxon>Ciliophora</taxon>
        <taxon>Intramacronucleata</taxon>
        <taxon>Oligohymenophorea</taxon>
        <taxon>Peniculida</taxon>
        <taxon>Parameciidae</taxon>
        <taxon>Paramecium</taxon>
    </lineage>
</organism>
<dbReference type="HOGENOM" id="CLU_2946617_0_0_1"/>
<protein>
    <recommendedName>
        <fullName evidence="4">SGS domain-containing protein</fullName>
    </recommendedName>
</protein>
<evidence type="ECO:0000256" key="1">
    <source>
        <dbReference type="SAM" id="MobiDB-lite"/>
    </source>
</evidence>
<keyword evidence="3" id="KW-1185">Reference proteome</keyword>
<evidence type="ECO:0008006" key="4">
    <source>
        <dbReference type="Google" id="ProtNLM"/>
    </source>
</evidence>
<dbReference type="Proteomes" id="UP000000600">
    <property type="component" value="Unassembled WGS sequence"/>
</dbReference>
<sequence length="60" mass="7187">MDMVRGLNGVDWDDIYDENNKKDGKQENNKDQKGQQENMKQNLEKAIKDLKQEEQFEEKK</sequence>
<evidence type="ECO:0000313" key="3">
    <source>
        <dbReference type="Proteomes" id="UP000000600"/>
    </source>
</evidence>
<gene>
    <name evidence="2" type="ORF">GSPATT00001202001</name>
</gene>
<dbReference type="AlphaFoldDB" id="A0CW33"/>
<dbReference type="InParanoid" id="A0CW33"/>
<feature type="compositionally biased region" description="Basic and acidic residues" evidence="1">
    <location>
        <begin position="18"/>
        <end position="34"/>
    </location>
</feature>
<accession>A0CW33</accession>
<dbReference type="KEGG" id="ptm:GSPATT00001202001"/>